<proteinExistence type="predicted"/>
<sequence length="143" mass="16565">MTPKKVQKVNLTLTTTITTPDAVPEIYHLRTKGQVFLSPEKFYLRYQEDPQIAVTWKWQSDKQKLTIHRKAPTAQAQMIFRIAQDQVFAYHTPYGTLDLTTRTRQLQVNWQPGNAAGDLRVAYQLLDSQNSLGEYKLSLHFDL</sequence>
<gene>
    <name evidence="1" type="ORF">HU830_04015</name>
</gene>
<dbReference type="Gene3D" id="2.40.128.20">
    <property type="match status" value="1"/>
</dbReference>
<protein>
    <submittedName>
        <fullName evidence="1">DUF1934 domain-containing protein</fullName>
    </submittedName>
</protein>
<reference evidence="1 2" key="1">
    <citation type="submission" date="2020-06" db="EMBL/GenBank/DDBJ databases">
        <authorList>
            <person name="Kang J."/>
        </authorList>
    </citation>
    <scope>NUCLEOTIDE SEQUENCE [LARGE SCALE GENOMIC DNA]</scope>
    <source>
        <strain evidence="1 2">DCY120</strain>
    </source>
</reference>
<dbReference type="InterPro" id="IPR012674">
    <property type="entry name" value="Calycin"/>
</dbReference>
<comment type="caution">
    <text evidence="1">The sequence shown here is derived from an EMBL/GenBank/DDBJ whole genome shotgun (WGS) entry which is preliminary data.</text>
</comment>
<evidence type="ECO:0000313" key="1">
    <source>
        <dbReference type="EMBL" id="NVY96338.1"/>
    </source>
</evidence>
<dbReference type="RefSeq" id="WP_176942501.1">
    <property type="nucleotide sequence ID" value="NZ_JABZEC010000003.1"/>
</dbReference>
<keyword evidence="2" id="KW-1185">Reference proteome</keyword>
<dbReference type="InterPro" id="IPR015231">
    <property type="entry name" value="DUF1934"/>
</dbReference>
<organism evidence="1 2">
    <name type="scientific">Bombilactobacillus apium</name>
    <dbReference type="NCBI Taxonomy" id="2675299"/>
    <lineage>
        <taxon>Bacteria</taxon>
        <taxon>Bacillati</taxon>
        <taxon>Bacillota</taxon>
        <taxon>Bacilli</taxon>
        <taxon>Lactobacillales</taxon>
        <taxon>Lactobacillaceae</taxon>
        <taxon>Bombilactobacillus</taxon>
    </lineage>
</organism>
<dbReference type="SUPFAM" id="SSF50814">
    <property type="entry name" value="Lipocalins"/>
    <property type="match status" value="1"/>
</dbReference>
<accession>A0A850RC20</accession>
<dbReference type="Pfam" id="PF09148">
    <property type="entry name" value="DUF1934"/>
    <property type="match status" value="1"/>
</dbReference>
<dbReference type="Proteomes" id="UP000563523">
    <property type="component" value="Unassembled WGS sequence"/>
</dbReference>
<dbReference type="AlphaFoldDB" id="A0A850RC20"/>
<evidence type="ECO:0000313" key="2">
    <source>
        <dbReference type="Proteomes" id="UP000563523"/>
    </source>
</evidence>
<dbReference type="EMBL" id="JABZEC010000003">
    <property type="protein sequence ID" value="NVY96338.1"/>
    <property type="molecule type" value="Genomic_DNA"/>
</dbReference>
<name>A0A850RC20_9LACO</name>